<evidence type="ECO:0000256" key="1">
    <source>
        <dbReference type="SAM" id="MobiDB-lite"/>
    </source>
</evidence>
<feature type="compositionally biased region" description="Basic residues" evidence="1">
    <location>
        <begin position="52"/>
        <end position="68"/>
    </location>
</feature>
<dbReference type="AlphaFoldDB" id="X6M7G3"/>
<name>X6M7G3_RETFI</name>
<keyword evidence="3" id="KW-1185">Reference proteome</keyword>
<comment type="caution">
    <text evidence="2">The sequence shown here is derived from an EMBL/GenBank/DDBJ whole genome shotgun (WGS) entry which is preliminary data.</text>
</comment>
<feature type="compositionally biased region" description="Acidic residues" evidence="1">
    <location>
        <begin position="23"/>
        <end position="40"/>
    </location>
</feature>
<evidence type="ECO:0000313" key="3">
    <source>
        <dbReference type="Proteomes" id="UP000023152"/>
    </source>
</evidence>
<dbReference type="Proteomes" id="UP000023152">
    <property type="component" value="Unassembled WGS sequence"/>
</dbReference>
<accession>X6M7G3</accession>
<gene>
    <name evidence="2" type="ORF">RFI_28005</name>
</gene>
<feature type="compositionally biased region" description="Basic and acidic residues" evidence="1">
    <location>
        <begin position="10"/>
        <end position="22"/>
    </location>
</feature>
<dbReference type="EMBL" id="ASPP01024103">
    <property type="protein sequence ID" value="ETO09372.1"/>
    <property type="molecule type" value="Genomic_DNA"/>
</dbReference>
<evidence type="ECO:0000313" key="2">
    <source>
        <dbReference type="EMBL" id="ETO09372.1"/>
    </source>
</evidence>
<sequence>MQHLKPSHVPQKEARHDGSKEVSEEEEEEEEEERSGDDRDDTTRNWDETKEKKKKKKKKQTRHKRPHSRYNESVIRKANKEATLWKYLQHTFLPGSISCLEWWAIEILTLLAGGLRFKDDDVIAIFFVHGCWNSLLVVFQMPSLGLSVAMAALTTDYIKNGSFHAAWLSKK</sequence>
<organism evidence="2 3">
    <name type="scientific">Reticulomyxa filosa</name>
    <dbReference type="NCBI Taxonomy" id="46433"/>
    <lineage>
        <taxon>Eukaryota</taxon>
        <taxon>Sar</taxon>
        <taxon>Rhizaria</taxon>
        <taxon>Retaria</taxon>
        <taxon>Foraminifera</taxon>
        <taxon>Monothalamids</taxon>
        <taxon>Reticulomyxidae</taxon>
        <taxon>Reticulomyxa</taxon>
    </lineage>
</organism>
<protein>
    <submittedName>
        <fullName evidence="2">Uncharacterized protein</fullName>
    </submittedName>
</protein>
<reference evidence="2 3" key="1">
    <citation type="journal article" date="2013" name="Curr. Biol.">
        <title>The Genome of the Foraminiferan Reticulomyxa filosa.</title>
        <authorList>
            <person name="Glockner G."/>
            <person name="Hulsmann N."/>
            <person name="Schleicher M."/>
            <person name="Noegel A.A."/>
            <person name="Eichinger L."/>
            <person name="Gallinger C."/>
            <person name="Pawlowski J."/>
            <person name="Sierra R."/>
            <person name="Euteneuer U."/>
            <person name="Pillet L."/>
            <person name="Moustafa A."/>
            <person name="Platzer M."/>
            <person name="Groth M."/>
            <person name="Szafranski K."/>
            <person name="Schliwa M."/>
        </authorList>
    </citation>
    <scope>NUCLEOTIDE SEQUENCE [LARGE SCALE GENOMIC DNA]</scope>
</reference>
<proteinExistence type="predicted"/>
<feature type="compositionally biased region" description="Basic and acidic residues" evidence="1">
    <location>
        <begin position="41"/>
        <end position="51"/>
    </location>
</feature>
<feature type="region of interest" description="Disordered" evidence="1">
    <location>
        <begin position="1"/>
        <end position="73"/>
    </location>
</feature>